<organism evidence="2 3">
    <name type="scientific">Aphanomyces stellatus</name>
    <dbReference type="NCBI Taxonomy" id="120398"/>
    <lineage>
        <taxon>Eukaryota</taxon>
        <taxon>Sar</taxon>
        <taxon>Stramenopiles</taxon>
        <taxon>Oomycota</taxon>
        <taxon>Saprolegniomycetes</taxon>
        <taxon>Saprolegniales</taxon>
        <taxon>Verrucalvaceae</taxon>
        <taxon>Aphanomyces</taxon>
    </lineage>
</organism>
<gene>
    <name evidence="2" type="primary">Aste57867_17583</name>
    <name evidence="1" type="ORF">As57867_017523</name>
    <name evidence="2" type="ORF">ASTE57867_17583</name>
</gene>
<evidence type="ECO:0000313" key="2">
    <source>
        <dbReference type="EMBL" id="VFT94334.1"/>
    </source>
</evidence>
<dbReference type="EMBL" id="CAADRA010006221">
    <property type="protein sequence ID" value="VFT94334.1"/>
    <property type="molecule type" value="Genomic_DNA"/>
</dbReference>
<dbReference type="Gene3D" id="3.10.450.50">
    <property type="match status" value="1"/>
</dbReference>
<evidence type="ECO:0000313" key="3">
    <source>
        <dbReference type="Proteomes" id="UP000332933"/>
    </source>
</evidence>
<reference evidence="1" key="2">
    <citation type="submission" date="2019-06" db="EMBL/GenBank/DDBJ databases">
        <title>Genomics analysis of Aphanomyces spp. identifies a new class of oomycete effector associated with host adaptation.</title>
        <authorList>
            <person name="Gaulin E."/>
        </authorList>
    </citation>
    <scope>NUCLEOTIDE SEQUENCE</scope>
    <source>
        <strain evidence="1">CBS 578.67</strain>
    </source>
</reference>
<reference evidence="2 3" key="1">
    <citation type="submission" date="2019-03" db="EMBL/GenBank/DDBJ databases">
        <authorList>
            <person name="Gaulin E."/>
            <person name="Dumas B."/>
        </authorList>
    </citation>
    <scope>NUCLEOTIDE SEQUENCE [LARGE SCALE GENOMIC DNA]</scope>
    <source>
        <strain evidence="2">CBS 568.67</strain>
    </source>
</reference>
<dbReference type="AlphaFoldDB" id="A0A485L9C8"/>
<evidence type="ECO:0000313" key="1">
    <source>
        <dbReference type="EMBL" id="KAF0691126.1"/>
    </source>
</evidence>
<proteinExistence type="predicted"/>
<protein>
    <submittedName>
        <fullName evidence="2">Aste57867_17583 protein</fullName>
    </submittedName>
</protein>
<dbReference type="SUPFAM" id="SSF54427">
    <property type="entry name" value="NTF2-like"/>
    <property type="match status" value="1"/>
</dbReference>
<keyword evidence="3" id="KW-1185">Reference proteome</keyword>
<accession>A0A485L9C8</accession>
<dbReference type="EMBL" id="VJMH01006200">
    <property type="protein sequence ID" value="KAF0691126.1"/>
    <property type="molecule type" value="Genomic_DNA"/>
</dbReference>
<name>A0A485L9C8_9STRA</name>
<dbReference type="InterPro" id="IPR032710">
    <property type="entry name" value="NTF2-like_dom_sf"/>
</dbReference>
<dbReference type="OrthoDB" id="76399at2759"/>
<dbReference type="Proteomes" id="UP000332933">
    <property type="component" value="Unassembled WGS sequence"/>
</dbReference>
<sequence length="280" mass="31266">MERVIERGLFAQQPLKRKLSPEQRALPSHVVNLACIKPTSEKRRRQLVLAQRRCREKSRHMKRLNAAMGLVQAEVDALKASRKAAVTAHHASSISRKFVQYLEMYAHGMAPPASSARRAQLAVEQDLFAPDVVVVDETDDQRGHTAIETHWRRWTAAFSAFHMTVLATDVLAMGRGNPKTLDTMLRVSVETKLTVGNVTLTQRCPDHSECLGMTVVVKGWFVAHFDAVSGRVSRLQSELPAADALNVMTQTVSTPQLTITPSHEISSKRVKKDTIQYILN</sequence>